<evidence type="ECO:0000256" key="1">
    <source>
        <dbReference type="SAM" id="SignalP"/>
    </source>
</evidence>
<dbReference type="GeneID" id="82890568"/>
<protein>
    <recommendedName>
        <fullName evidence="4">DUF4625 domain-containing protein</fullName>
    </recommendedName>
</protein>
<accession>A0ABY5V0U5</accession>
<name>A0ABY5V0U5_9BACT</name>
<evidence type="ECO:0008006" key="4">
    <source>
        <dbReference type="Google" id="ProtNLM"/>
    </source>
</evidence>
<reference evidence="2" key="1">
    <citation type="journal article" date="2022" name="Cell">
        <title>Design, construction, and in vivo augmentation of a complex gut microbiome.</title>
        <authorList>
            <person name="Cheng A.G."/>
            <person name="Ho P.Y."/>
            <person name="Aranda-Diaz A."/>
            <person name="Jain S."/>
            <person name="Yu F.B."/>
            <person name="Meng X."/>
            <person name="Wang M."/>
            <person name="Iakiviak M."/>
            <person name="Nagashima K."/>
            <person name="Zhao A."/>
            <person name="Murugkar P."/>
            <person name="Patil A."/>
            <person name="Atabakhsh K."/>
            <person name="Weakley A."/>
            <person name="Yan J."/>
            <person name="Brumbaugh A.R."/>
            <person name="Higginbottom S."/>
            <person name="Dimas A."/>
            <person name="Shiver A.L."/>
            <person name="Deutschbauer A."/>
            <person name="Neff N."/>
            <person name="Sonnenburg J.L."/>
            <person name="Huang K.C."/>
            <person name="Fischbach M.A."/>
        </authorList>
    </citation>
    <scope>NUCLEOTIDE SEQUENCE</scope>
    <source>
        <strain evidence="2">AP11</strain>
    </source>
</reference>
<keyword evidence="1" id="KW-0732">Signal</keyword>
<keyword evidence="3" id="KW-1185">Reference proteome</keyword>
<feature type="chain" id="PRO_5045110910" description="DUF4625 domain-containing protein" evidence="1">
    <location>
        <begin position="37"/>
        <end position="145"/>
    </location>
</feature>
<organism evidence="2 3">
    <name type="scientific">Alistipes ihumii AP11</name>
    <dbReference type="NCBI Taxonomy" id="1211813"/>
    <lineage>
        <taxon>Bacteria</taxon>
        <taxon>Pseudomonadati</taxon>
        <taxon>Bacteroidota</taxon>
        <taxon>Bacteroidia</taxon>
        <taxon>Bacteroidales</taxon>
        <taxon>Rikenellaceae</taxon>
        <taxon>Alistipes</taxon>
    </lineage>
</organism>
<evidence type="ECO:0000313" key="2">
    <source>
        <dbReference type="EMBL" id="UWN57668.1"/>
    </source>
</evidence>
<gene>
    <name evidence="2" type="ORF">NQ491_02500</name>
</gene>
<evidence type="ECO:0000313" key="3">
    <source>
        <dbReference type="Proteomes" id="UP001059295"/>
    </source>
</evidence>
<sequence>MIRIMNVKFNGLQKVMSRLALLLIAVVMFGCKDDLADPPVIKVYVNGAEYDASSTERFTVATGERISYSFEVFAHTGIATVKEIRYQVLSDEVKVPTERLVAGLPDDLNVTVSGTIDAKDDTEIRLVVEDWDHNEVSNGFTFYVQ</sequence>
<dbReference type="Proteomes" id="UP001059295">
    <property type="component" value="Chromosome"/>
</dbReference>
<dbReference type="RefSeq" id="WP_147524893.1">
    <property type="nucleotide sequence ID" value="NZ_CAPH01000004.1"/>
</dbReference>
<proteinExistence type="predicted"/>
<dbReference type="PROSITE" id="PS51257">
    <property type="entry name" value="PROKAR_LIPOPROTEIN"/>
    <property type="match status" value="1"/>
</dbReference>
<feature type="signal peptide" evidence="1">
    <location>
        <begin position="1"/>
        <end position="36"/>
    </location>
</feature>
<dbReference type="EMBL" id="CP102294">
    <property type="protein sequence ID" value="UWN57668.1"/>
    <property type="molecule type" value="Genomic_DNA"/>
</dbReference>